<reference evidence="1" key="1">
    <citation type="submission" date="2021-04" db="EMBL/GenBank/DDBJ databases">
        <title>Phylogenetic analysis of Acidobacteriaceae.</title>
        <authorList>
            <person name="Qiu L."/>
            <person name="Zhang Q."/>
        </authorList>
    </citation>
    <scope>NUCLEOTIDE SEQUENCE</scope>
    <source>
        <strain evidence="1">DSM 25168</strain>
    </source>
</reference>
<sequence>MFRKSYARWMYKWETRLTTRDENRVVRPLEWGLEWIEPFLSAHHLGTAELRQAATGNDAAAEDAFARINQILIGKSAEFFGYEKPTDFRLEDRFPQLFPTNVRPETLAQDAELKQRAENGQIERAQFLRFTSPERTPYPENDLVNARWFPAPVHKDSGRPKQAIVVLPQWNADAFSHNALCHLFNRMGISALRLSKPYHDIRRPSELERSDYAVSANIGRTLSACRQAVVDIRCCIDWLEDQGYEHFGVLGTSLGSCYAFLASAHDKRIRVNAFNHASTAFGDVVWAGQSTRHIRAALEQAGLTQERLRNLWAAISPVHFYDKFAGEAAGGPQKKVLVVYADYDLTFPREYSVQVVDAFQRHGVNFETRVLPCGHYTTGETPYKYMDGWFLGSFVYRAYKQLREEKAFQSAQDAARDEEEVLSQ</sequence>
<evidence type="ECO:0000313" key="1">
    <source>
        <dbReference type="EMBL" id="UWZ85448.1"/>
    </source>
</evidence>
<dbReference type="Gene3D" id="3.40.50.1820">
    <property type="entry name" value="alpha/beta hydrolase"/>
    <property type="match status" value="1"/>
</dbReference>
<evidence type="ECO:0000313" key="2">
    <source>
        <dbReference type="Proteomes" id="UP001059380"/>
    </source>
</evidence>
<dbReference type="Pfam" id="PF09752">
    <property type="entry name" value="ABHD18"/>
    <property type="match status" value="1"/>
</dbReference>
<dbReference type="SUPFAM" id="SSF53474">
    <property type="entry name" value="alpha/beta-Hydrolases"/>
    <property type="match status" value="1"/>
</dbReference>
<keyword evidence="2" id="KW-1185">Reference proteome</keyword>
<dbReference type="GO" id="GO:0016787">
    <property type="term" value="F:hydrolase activity"/>
    <property type="evidence" value="ECO:0007669"/>
    <property type="project" value="UniProtKB-KW"/>
</dbReference>
<protein>
    <submittedName>
        <fullName evidence="1">Alpha/beta hydrolase family protein</fullName>
    </submittedName>
</protein>
<dbReference type="KEGG" id="orp:MOP44_05775"/>
<accession>A0A9J7BS06</accession>
<gene>
    <name evidence="1" type="ORF">MOP44_05775</name>
</gene>
<proteinExistence type="predicted"/>
<organism evidence="1 2">
    <name type="scientific">Occallatibacter riparius</name>
    <dbReference type="NCBI Taxonomy" id="1002689"/>
    <lineage>
        <taxon>Bacteria</taxon>
        <taxon>Pseudomonadati</taxon>
        <taxon>Acidobacteriota</taxon>
        <taxon>Terriglobia</taxon>
        <taxon>Terriglobales</taxon>
        <taxon>Acidobacteriaceae</taxon>
        <taxon>Occallatibacter</taxon>
    </lineage>
</organism>
<dbReference type="InterPro" id="IPR019149">
    <property type="entry name" value="ABHD18"/>
</dbReference>
<keyword evidence="1" id="KW-0378">Hydrolase</keyword>
<dbReference type="Proteomes" id="UP001059380">
    <property type="component" value="Chromosome"/>
</dbReference>
<dbReference type="AlphaFoldDB" id="A0A9J7BS06"/>
<name>A0A9J7BS06_9BACT</name>
<dbReference type="EMBL" id="CP093313">
    <property type="protein sequence ID" value="UWZ85448.1"/>
    <property type="molecule type" value="Genomic_DNA"/>
</dbReference>
<dbReference type="RefSeq" id="WP_260794981.1">
    <property type="nucleotide sequence ID" value="NZ_CP093313.1"/>
</dbReference>
<dbReference type="InterPro" id="IPR029058">
    <property type="entry name" value="AB_hydrolase_fold"/>
</dbReference>